<accession>A0AC34RFE0</accession>
<evidence type="ECO:0000313" key="1">
    <source>
        <dbReference type="Proteomes" id="UP000887576"/>
    </source>
</evidence>
<dbReference type="Proteomes" id="UP000887576">
    <property type="component" value="Unplaced"/>
</dbReference>
<name>A0AC34RFE0_9BILA</name>
<reference evidence="2" key="1">
    <citation type="submission" date="2022-11" db="UniProtKB">
        <authorList>
            <consortium name="WormBaseParasite"/>
        </authorList>
    </citation>
    <scope>IDENTIFICATION</scope>
</reference>
<organism evidence="1 2">
    <name type="scientific">Panagrolaimus sp. JU765</name>
    <dbReference type="NCBI Taxonomy" id="591449"/>
    <lineage>
        <taxon>Eukaryota</taxon>
        <taxon>Metazoa</taxon>
        <taxon>Ecdysozoa</taxon>
        <taxon>Nematoda</taxon>
        <taxon>Chromadorea</taxon>
        <taxon>Rhabditida</taxon>
        <taxon>Tylenchina</taxon>
        <taxon>Panagrolaimomorpha</taxon>
        <taxon>Panagrolaimoidea</taxon>
        <taxon>Panagrolaimidae</taxon>
        <taxon>Panagrolaimus</taxon>
    </lineage>
</organism>
<evidence type="ECO:0000313" key="2">
    <source>
        <dbReference type="WBParaSite" id="JU765_v2.g6256.t1"/>
    </source>
</evidence>
<protein>
    <submittedName>
        <fullName evidence="2">Uncharacterized protein</fullName>
    </submittedName>
</protein>
<sequence>MRVSLKKLLFLVTVLVCGFYFLLWIYEFQTPSLFELQKTYDELKVLFENNTSECNFYADPYDPRIAAYINPPHEPVNCAPKQANLTFITGQRLRLVDDTTKGCEFRYFWHNSGVDDFSVKYGEWKPLDSGGVELEHDFVDVSCRGTFGLEVYRYQHATVVEKNVSIESGKKFKEESEDSPSVQLYPSNATIQEPNG</sequence>
<proteinExistence type="predicted"/>
<dbReference type="WBParaSite" id="JU765_v2.g6256.t1">
    <property type="protein sequence ID" value="JU765_v2.g6256.t1"/>
    <property type="gene ID" value="JU765_v2.g6256"/>
</dbReference>